<feature type="transmembrane region" description="Helical" evidence="5">
    <location>
        <begin position="115"/>
        <end position="139"/>
    </location>
</feature>
<name>A0A1M6DA49_9FLAO</name>
<evidence type="ECO:0000256" key="2">
    <source>
        <dbReference type="ARBA" id="ARBA00022692"/>
    </source>
</evidence>
<keyword evidence="8" id="KW-1185">Reference proteome</keyword>
<dbReference type="InterPro" id="IPR051533">
    <property type="entry name" value="WaaL-like"/>
</dbReference>
<dbReference type="STRING" id="1178825.SAMN05216261_1441"/>
<comment type="subcellular location">
    <subcellularLocation>
        <location evidence="1">Membrane</location>
        <topology evidence="1">Multi-pass membrane protein</topology>
    </subcellularLocation>
</comment>
<evidence type="ECO:0000256" key="4">
    <source>
        <dbReference type="ARBA" id="ARBA00023136"/>
    </source>
</evidence>
<feature type="domain" description="O-antigen ligase-related" evidence="6">
    <location>
        <begin position="220"/>
        <end position="380"/>
    </location>
</feature>
<dbReference type="GO" id="GO:0016020">
    <property type="term" value="C:membrane"/>
    <property type="evidence" value="ECO:0007669"/>
    <property type="project" value="UniProtKB-SubCell"/>
</dbReference>
<evidence type="ECO:0000259" key="6">
    <source>
        <dbReference type="Pfam" id="PF04932"/>
    </source>
</evidence>
<dbReference type="EMBL" id="FQYK01000003">
    <property type="protein sequence ID" value="SHI70104.1"/>
    <property type="molecule type" value="Genomic_DNA"/>
</dbReference>
<keyword evidence="7" id="KW-0436">Ligase</keyword>
<keyword evidence="3 5" id="KW-1133">Transmembrane helix</keyword>
<feature type="transmembrane region" description="Helical" evidence="5">
    <location>
        <begin position="397"/>
        <end position="415"/>
    </location>
</feature>
<feature type="transmembrane region" description="Helical" evidence="5">
    <location>
        <begin position="256"/>
        <end position="276"/>
    </location>
</feature>
<keyword evidence="2 5" id="KW-0812">Transmembrane</keyword>
<organism evidence="7 8">
    <name type="scientific">Algibacter luteus</name>
    <dbReference type="NCBI Taxonomy" id="1178825"/>
    <lineage>
        <taxon>Bacteria</taxon>
        <taxon>Pseudomonadati</taxon>
        <taxon>Bacteroidota</taxon>
        <taxon>Flavobacteriia</taxon>
        <taxon>Flavobacteriales</taxon>
        <taxon>Flavobacteriaceae</taxon>
        <taxon>Algibacter</taxon>
    </lineage>
</organism>
<dbReference type="Proteomes" id="UP000184396">
    <property type="component" value="Unassembled WGS sequence"/>
</dbReference>
<accession>A0A1M6DA49</accession>
<dbReference type="PANTHER" id="PTHR37422:SF17">
    <property type="entry name" value="O-ANTIGEN LIGASE"/>
    <property type="match status" value="1"/>
</dbReference>
<protein>
    <submittedName>
        <fullName evidence="7">O-Antigen ligase</fullName>
    </submittedName>
</protein>
<feature type="transmembrane region" description="Helical" evidence="5">
    <location>
        <begin position="188"/>
        <end position="206"/>
    </location>
</feature>
<feature type="transmembrane region" description="Helical" evidence="5">
    <location>
        <begin position="218"/>
        <end position="250"/>
    </location>
</feature>
<proteinExistence type="predicted"/>
<feature type="transmembrane region" description="Helical" evidence="5">
    <location>
        <begin position="26"/>
        <end position="48"/>
    </location>
</feature>
<dbReference type="PANTHER" id="PTHR37422">
    <property type="entry name" value="TEICHURONIC ACID BIOSYNTHESIS PROTEIN TUAE"/>
    <property type="match status" value="1"/>
</dbReference>
<dbReference type="GO" id="GO:0016874">
    <property type="term" value="F:ligase activity"/>
    <property type="evidence" value="ECO:0007669"/>
    <property type="project" value="UniProtKB-KW"/>
</dbReference>
<dbReference type="Pfam" id="PF04932">
    <property type="entry name" value="Wzy_C"/>
    <property type="match status" value="1"/>
</dbReference>
<feature type="transmembrane region" description="Helical" evidence="5">
    <location>
        <begin position="60"/>
        <end position="78"/>
    </location>
</feature>
<evidence type="ECO:0000256" key="1">
    <source>
        <dbReference type="ARBA" id="ARBA00004141"/>
    </source>
</evidence>
<dbReference type="InterPro" id="IPR007016">
    <property type="entry name" value="O-antigen_ligase-rel_domated"/>
</dbReference>
<feature type="transmembrane region" description="Helical" evidence="5">
    <location>
        <begin position="84"/>
        <end position="103"/>
    </location>
</feature>
<evidence type="ECO:0000313" key="7">
    <source>
        <dbReference type="EMBL" id="SHI70104.1"/>
    </source>
</evidence>
<dbReference type="RefSeq" id="WP_019388013.1">
    <property type="nucleotide sequence ID" value="NZ_ALIH01000009.1"/>
</dbReference>
<dbReference type="eggNOG" id="COG3307">
    <property type="taxonomic scope" value="Bacteria"/>
</dbReference>
<dbReference type="OrthoDB" id="1631746at2"/>
<evidence type="ECO:0000256" key="3">
    <source>
        <dbReference type="ARBA" id="ARBA00022989"/>
    </source>
</evidence>
<feature type="transmembrane region" description="Helical" evidence="5">
    <location>
        <begin position="364"/>
        <end position="391"/>
    </location>
</feature>
<evidence type="ECO:0000256" key="5">
    <source>
        <dbReference type="SAM" id="Phobius"/>
    </source>
</evidence>
<gene>
    <name evidence="7" type="ORF">SAMN05216261_1441</name>
</gene>
<dbReference type="AlphaFoldDB" id="A0A1M6DA49"/>
<sequence length="443" mass="50894">MINRLLLLKNYDKFSLLVLLLSAFPILPYVFRSILLITLAVLTIIHVFKTSDNTGNFNKTLLITILPFLILMLSLSYTEDINKGIQRLIQMMAFFVLPFVFYFNRHLITLKLIDWSLNIFAVSVVALVLYQCVYCLYFNEIIFSEPSQLELKNLNLLNSNNLNENAINQIKLRRFRKFVTEITDTHTTYQGIWIIFTIAVLFKNILKRKSAVLKSLSVFFSIILITWLFIISARGPLIGLILASIASFILYKKGQINLKIITGLLISLILVFSLGYKAIPGFKLKVDEVLNTKLELPTSGNDIYNFNSTNVRYGIYYCSIEVIKKNVFLGVGIGDLQKELNSCFHNTIGAKVYFWRDFNTHNQFLFFFASAGILGVISFIFSIFASIYFAITWKDSLFLFFILSVLIVFLTENVLSRSDGVIFYSFFNSLMLFKTAFKINDSN</sequence>
<keyword evidence="4 5" id="KW-0472">Membrane</keyword>
<evidence type="ECO:0000313" key="8">
    <source>
        <dbReference type="Proteomes" id="UP000184396"/>
    </source>
</evidence>
<reference evidence="7 8" key="1">
    <citation type="submission" date="2016-11" db="EMBL/GenBank/DDBJ databases">
        <authorList>
            <person name="Jaros S."/>
            <person name="Januszkiewicz K."/>
            <person name="Wedrychowicz H."/>
        </authorList>
    </citation>
    <scope>NUCLEOTIDE SEQUENCE [LARGE SCALE GENOMIC DNA]</scope>
    <source>
        <strain evidence="7 8">CGMCC 1.12213</strain>
    </source>
</reference>